<dbReference type="Gene3D" id="1.25.40.420">
    <property type="match status" value="1"/>
</dbReference>
<dbReference type="SUPFAM" id="SSF117281">
    <property type="entry name" value="Kelch motif"/>
    <property type="match status" value="1"/>
</dbReference>
<dbReference type="Gene3D" id="1.50.10.10">
    <property type="match status" value="1"/>
</dbReference>
<dbReference type="GO" id="GO:0004573">
    <property type="term" value="F:Glc3Man9GlcNAc2 oligosaccharide glucosidase activity"/>
    <property type="evidence" value="ECO:0007669"/>
    <property type="project" value="InterPro"/>
</dbReference>
<feature type="region of interest" description="Disordered" evidence="3">
    <location>
        <begin position="1"/>
        <end position="27"/>
    </location>
</feature>
<dbReference type="InterPro" id="IPR011333">
    <property type="entry name" value="SKP1/BTB/POZ_sf"/>
</dbReference>
<dbReference type="InterPro" id="IPR004888">
    <property type="entry name" value="Glycoside_hydrolase_63"/>
</dbReference>
<feature type="domain" description="BTB" evidence="4">
    <location>
        <begin position="539"/>
        <end position="608"/>
    </location>
</feature>
<dbReference type="Pfam" id="PF07707">
    <property type="entry name" value="BACK"/>
    <property type="match status" value="1"/>
</dbReference>
<gene>
    <name evidence="5" type="ORF">P5673_000008</name>
</gene>
<dbReference type="InterPro" id="IPR015915">
    <property type="entry name" value="Kelch-typ_b-propeller"/>
</dbReference>
<organism evidence="5 6">
    <name type="scientific">Acropora cervicornis</name>
    <name type="common">Staghorn coral</name>
    <dbReference type="NCBI Taxonomy" id="6130"/>
    <lineage>
        <taxon>Eukaryota</taxon>
        <taxon>Metazoa</taxon>
        <taxon>Cnidaria</taxon>
        <taxon>Anthozoa</taxon>
        <taxon>Hexacorallia</taxon>
        <taxon>Scleractinia</taxon>
        <taxon>Astrocoeniina</taxon>
        <taxon>Acroporidae</taxon>
        <taxon>Acropora</taxon>
    </lineage>
</organism>
<reference evidence="5" key="2">
    <citation type="journal article" date="2023" name="Science">
        <title>Genomic signatures of disease resistance in endangered staghorn corals.</title>
        <authorList>
            <person name="Vollmer S.V."/>
            <person name="Selwyn J.D."/>
            <person name="Despard B.A."/>
            <person name="Roesel C.L."/>
        </authorList>
    </citation>
    <scope>NUCLEOTIDE SEQUENCE</scope>
    <source>
        <strain evidence="5">K2</strain>
    </source>
</reference>
<accession>A0AAD9VGP3</accession>
<comment type="caution">
    <text evidence="5">The sequence shown here is derived from an EMBL/GenBank/DDBJ whole genome shotgun (WGS) entry which is preliminary data.</text>
</comment>
<dbReference type="PANTHER" id="PTHR10412:SF10">
    <property type="entry name" value="GLYCOSYL HYDROLASE FAMILY 63 C-TERMINAL DOMAIN-CONTAINING PROTEIN"/>
    <property type="match status" value="1"/>
</dbReference>
<dbReference type="GO" id="GO:0009311">
    <property type="term" value="P:oligosaccharide metabolic process"/>
    <property type="evidence" value="ECO:0007669"/>
    <property type="project" value="InterPro"/>
</dbReference>
<protein>
    <recommendedName>
        <fullName evidence="4">BTB domain-containing protein</fullName>
    </recommendedName>
</protein>
<dbReference type="Gene3D" id="3.30.710.10">
    <property type="entry name" value="Potassium Channel Kv1.1, Chain A"/>
    <property type="match status" value="1"/>
</dbReference>
<evidence type="ECO:0000256" key="3">
    <source>
        <dbReference type="SAM" id="MobiDB-lite"/>
    </source>
</evidence>
<dbReference type="SMART" id="SM00225">
    <property type="entry name" value="BTB"/>
    <property type="match status" value="1"/>
</dbReference>
<dbReference type="InterPro" id="IPR011705">
    <property type="entry name" value="BACK"/>
</dbReference>
<proteinExistence type="predicted"/>
<dbReference type="PROSITE" id="PS50097">
    <property type="entry name" value="BTB"/>
    <property type="match status" value="1"/>
</dbReference>
<dbReference type="Gene3D" id="2.120.10.80">
    <property type="entry name" value="Kelch-type beta propeller"/>
    <property type="match status" value="1"/>
</dbReference>
<dbReference type="Pfam" id="PF00651">
    <property type="entry name" value="BTB"/>
    <property type="match status" value="1"/>
</dbReference>
<dbReference type="InterPro" id="IPR012341">
    <property type="entry name" value="6hp_glycosidase-like_sf"/>
</dbReference>
<dbReference type="PANTHER" id="PTHR10412">
    <property type="entry name" value="MANNOSYL-OLIGOSACCHARIDE GLUCOSIDASE"/>
    <property type="match status" value="1"/>
</dbReference>
<keyword evidence="2" id="KW-0677">Repeat</keyword>
<dbReference type="SUPFAM" id="SSF48208">
    <property type="entry name" value="Six-hairpin glycosidases"/>
    <property type="match status" value="1"/>
</dbReference>
<evidence type="ECO:0000313" key="6">
    <source>
        <dbReference type="Proteomes" id="UP001249851"/>
    </source>
</evidence>
<dbReference type="SMART" id="SM00875">
    <property type="entry name" value="BACK"/>
    <property type="match status" value="1"/>
</dbReference>
<dbReference type="Pfam" id="PF22422">
    <property type="entry name" value="MGH1-like_GH"/>
    <property type="match status" value="2"/>
</dbReference>
<feature type="compositionally biased region" description="Polar residues" evidence="3">
    <location>
        <begin position="7"/>
        <end position="21"/>
    </location>
</feature>
<keyword evidence="6" id="KW-1185">Reference proteome</keyword>
<dbReference type="Proteomes" id="UP001249851">
    <property type="component" value="Unassembled WGS sequence"/>
</dbReference>
<evidence type="ECO:0000259" key="4">
    <source>
        <dbReference type="PROSITE" id="PS50097"/>
    </source>
</evidence>
<reference evidence="5" key="1">
    <citation type="journal article" date="2023" name="G3 (Bethesda)">
        <title>Whole genome assembly and annotation of the endangered Caribbean coral Acropora cervicornis.</title>
        <authorList>
            <person name="Selwyn J.D."/>
            <person name="Vollmer S.V."/>
        </authorList>
    </citation>
    <scope>NUCLEOTIDE SEQUENCE</scope>
    <source>
        <strain evidence="5">K2</strain>
    </source>
</reference>
<dbReference type="SUPFAM" id="SSF54695">
    <property type="entry name" value="POZ domain"/>
    <property type="match status" value="1"/>
</dbReference>
<dbReference type="InterPro" id="IPR000210">
    <property type="entry name" value="BTB/POZ_dom"/>
</dbReference>
<dbReference type="EMBL" id="JARQWQ010000001">
    <property type="protein sequence ID" value="KAK2573903.1"/>
    <property type="molecule type" value="Genomic_DNA"/>
</dbReference>
<evidence type="ECO:0000256" key="1">
    <source>
        <dbReference type="ARBA" id="ARBA00022441"/>
    </source>
</evidence>
<dbReference type="InterPro" id="IPR008928">
    <property type="entry name" value="6-hairpin_glycosidase_sf"/>
</dbReference>
<evidence type="ECO:0000256" key="2">
    <source>
        <dbReference type="ARBA" id="ARBA00022737"/>
    </source>
</evidence>
<keyword evidence="1" id="KW-0880">Kelch repeat</keyword>
<name>A0AAD9VGP3_ACRCE</name>
<sequence>MLRPGIVQNSSNLNQEPSDLQSDAIPTEGSEYESCTIELRLPFFDKTESNLGKKWDMGRGGERGGGVVGREEIELTTVYSIPTSILTGFQLGLRKWTRDFAVMLKKPLKRRGTIVIEHNLAETNRLTEDTKREKNWKRWGPYLSERQWGTVREDYSLDGSCWDSFPHDHARSRAYRWGEDGLLGITDRQCRLCFGLALWNEKDPILKERLFGLTGTEGNHGEDVKECYYYLDSTPTHSYMKALYKYPQNEYPYSWLVNENRRRSRQEPEFELEDTGVFNESRYWDIYAEYAKNTPNDILIQITIANRGPETARLHVLPTLWFRNTWIWGCKHEGCTLKASIKQTGPDSVECKHETLGNYLFVVDAGPNDELPELLFTENETNSLLLYGIENYTPFTKDAFHRFVIRGEIDAVSAKKKGSKVAPYYIVEVPAGEECVLRCRLMAEDEIVTDPFAERNFGAIMQKRLKEANEFYKVAIPFVSGFQQLCVRCKEVQYCVSSVGVNWIGFEVIQRKRFPYISTKMVDLLLSRCAKFRLEEQFIDVRLKIGKDCLPAHRIVLAANSNYFYAMFTKAMKESNQELIELKQKGISAEVLKIILNSIYGEDLRVNEHNALEILATADHLQFTNVVQKCCDFLVREFKRVRFDVQRYCQLIDVADTRALGDLKEAVQYSVATKFQDICHSEEFLSQMNADQLISILKRDDLYAPSETFVFKSVMRWVHYRKEERMPFAAKVIDAVRLGLVDITTLIEELNTKDFQQVSKIQKILFEASIYFNAPSQMTKFSEKAKPRAMSRVLVAIKPKWCQVQQFDFKDKVWQPLPSVAVIPGANTCVTAELVGNNVYIGENDTKEDQRSYVWCYNIEKNLWHKLPPLHGQIGTLCAMGDYLYAISSDFKQIPQRYSFFKRQWQSIARIEVEGDDQGEDISPSVIFMNGAVVFHSKLYVGYECKYSSPVASFDSSPETTTARFKMYCFDEGQNQWHKESRQDVDPGSHFGSCLFLVTNKICLASGPFYGDNNTGIPVGGPASVNVYDESTGQWYREEQRHISQNNLGAVEVDGKVYFIINKFPVDSGIRIPQGEVFPVCLGEWANIVKNNEDTALSGLTPEETEVSRQAYAGLLWSKQFYHYIINDWLIGDPEMPAPPSERLKGRNSEAEWRQLFNRDVVSMPDKWEYPWYATWDLAFHMLPMSKIDPHFAKDQLLLFLREWYMAPNGQLPAYEFALGDVNPPVHALACLMVYKMTGRKGSRDDEFLSRCFQKLLINFTWWVNRKDPSGKNIFGGGFLGLDNIGIFDRSKDLPVQANLLQADGTAWMAFYCVIMLNIALDLAIDDQTYEDMASKFFEHFTQISDAINQMSDGVGLWDEQDGFYYDHLSTDSCSLPLRVRSMVGLVPLMACLVLDDEYVQKLPGFKKRLDWFLSNRKDLASQVSYIETGGESQYHHLLAIPTKDQLTRVLSYMLDEEEFLSPYGIRSLSKFHEQNPFALTLNGQCFSVKYVPGESDTYMFGGNSNWRGPIWVCMNYLLIEALERYDYFYGDTYKIECPTRSGNRMRLRDVALELSRRVVSLFTANEEGRRPCHGTDERYAKDVHWNDLVLFYEYFHPETGRGCGASHQTGWTALVSRLLEKIAKSR</sequence>
<dbReference type="InterPro" id="IPR054491">
    <property type="entry name" value="MGH1-like_GH"/>
</dbReference>
<evidence type="ECO:0000313" key="5">
    <source>
        <dbReference type="EMBL" id="KAK2573903.1"/>
    </source>
</evidence>